<name>A0ABQ3DCY1_9ACTN</name>
<feature type="domain" description="Transposase Helix-turn-helix" evidence="1">
    <location>
        <begin position="25"/>
        <end position="76"/>
    </location>
</feature>
<gene>
    <name evidence="2" type="ORF">GCM10010345_92240</name>
</gene>
<comment type="caution">
    <text evidence="2">The sequence shown here is derived from an EMBL/GenBank/DDBJ whole genome shotgun (WGS) entry which is preliminary data.</text>
</comment>
<proteinExistence type="predicted"/>
<evidence type="ECO:0000313" key="2">
    <source>
        <dbReference type="EMBL" id="GHA75605.1"/>
    </source>
</evidence>
<sequence>MWHERHQPKLASRPRKRAVGAGAKHRLVFVDRLLATLVHLRHAVTHDVLACWFGVDRATVTRAIGEVRPLLAERGCTISPGVRLRTLAEIVDHLGTSGKTGLSISRSSISARCTLVRTATACGTCSPQANSAAAWTMRSGCCAGRLPAPVSDSR</sequence>
<dbReference type="Proteomes" id="UP000653644">
    <property type="component" value="Unassembled WGS sequence"/>
</dbReference>
<protein>
    <recommendedName>
        <fullName evidence="1">Transposase Helix-turn-helix domain-containing protein</fullName>
    </recommendedName>
</protein>
<dbReference type="InterPro" id="IPR027805">
    <property type="entry name" value="Transposase_HTH_dom"/>
</dbReference>
<keyword evidence="3" id="KW-1185">Reference proteome</keyword>
<dbReference type="EMBL" id="BMVN01000106">
    <property type="protein sequence ID" value="GHA75605.1"/>
    <property type="molecule type" value="Genomic_DNA"/>
</dbReference>
<evidence type="ECO:0000313" key="3">
    <source>
        <dbReference type="Proteomes" id="UP000653644"/>
    </source>
</evidence>
<reference evidence="3" key="1">
    <citation type="journal article" date="2019" name="Int. J. Syst. Evol. Microbiol.">
        <title>The Global Catalogue of Microorganisms (GCM) 10K type strain sequencing project: providing services to taxonomists for standard genome sequencing and annotation.</title>
        <authorList>
            <consortium name="The Broad Institute Genomics Platform"/>
            <consortium name="The Broad Institute Genome Sequencing Center for Infectious Disease"/>
            <person name="Wu L."/>
            <person name="Ma J."/>
        </authorList>
    </citation>
    <scope>NUCLEOTIDE SEQUENCE [LARGE SCALE GENOMIC DNA]</scope>
    <source>
        <strain evidence="3">JCM 4733</strain>
    </source>
</reference>
<organism evidence="2 3">
    <name type="scientific">Streptomyces canarius</name>
    <dbReference type="NCBI Taxonomy" id="285453"/>
    <lineage>
        <taxon>Bacteria</taxon>
        <taxon>Bacillati</taxon>
        <taxon>Actinomycetota</taxon>
        <taxon>Actinomycetes</taxon>
        <taxon>Kitasatosporales</taxon>
        <taxon>Streptomycetaceae</taxon>
        <taxon>Streptomyces</taxon>
    </lineage>
</organism>
<evidence type="ECO:0000259" key="1">
    <source>
        <dbReference type="Pfam" id="PF13613"/>
    </source>
</evidence>
<accession>A0ABQ3DCY1</accession>
<dbReference type="Pfam" id="PF13613">
    <property type="entry name" value="HTH_Tnp_4"/>
    <property type="match status" value="1"/>
</dbReference>